<accession>A0A5C0VKS0</accession>
<evidence type="ECO:0000256" key="1">
    <source>
        <dbReference type="SAM" id="SignalP"/>
    </source>
</evidence>
<evidence type="ECO:0000313" key="3">
    <source>
        <dbReference type="Proteomes" id="UP000323653"/>
    </source>
</evidence>
<feature type="signal peptide" evidence="1">
    <location>
        <begin position="1"/>
        <end position="21"/>
    </location>
</feature>
<dbReference type="InterPro" id="IPR011050">
    <property type="entry name" value="Pectin_lyase_fold/virulence"/>
</dbReference>
<keyword evidence="3" id="KW-1185">Reference proteome</keyword>
<dbReference type="SUPFAM" id="SSF51126">
    <property type="entry name" value="Pectin lyase-like"/>
    <property type="match status" value="1"/>
</dbReference>
<dbReference type="EMBL" id="CP043329">
    <property type="protein sequence ID" value="QEK53076.1"/>
    <property type="molecule type" value="Genomic_DNA"/>
</dbReference>
<dbReference type="RefSeq" id="WP_149075713.1">
    <property type="nucleotide sequence ID" value="NZ_CP043329.1"/>
</dbReference>
<dbReference type="AlphaFoldDB" id="A0A5C0VKS0"/>
<feature type="chain" id="PRO_5022757822" description="Pectate lyase" evidence="1">
    <location>
        <begin position="22"/>
        <end position="505"/>
    </location>
</feature>
<gene>
    <name evidence="2" type="ORF">FYC62_16380</name>
</gene>
<dbReference type="Proteomes" id="UP000323653">
    <property type="component" value="Chromosome"/>
</dbReference>
<sequence length="505" mass="56071">MKLYPVKVLLLVAMTTTLLFAFSSATWQSKFLKVNADGSITYFPDEQGNTIPDFSRVGYHHGDKAIPDVKVVKTITAPTSGDSEKLIQQAIDEVAKLKPNSMGHRGAILLKKRTYKIPGVIKINASGIVLRGEKGTVFVASGKVKRNLIVVAGAGDVKEVNGTRVKIADDYVPVGAKSFKVKSAKAYQVGDDIIVYRPATTNWIADLKMDKIVPKSDTRQWDTQTYNFPFERKITKIEGNTIFIDNPIVMAMETQYGGGEVYKYTFAGRIKEVGIENLEIQSEYANDTDEEHGWVAVQFNKVENAWARNIVSKYFGYSCVSLERGAKKVTVIDSKCLDGKSQITGGRRYSFNNVGQQNLFMNLETTEGRHDYVTAAQVLGPNVFYNCKASKTHSDIGPHHRWTMGTLYDNVVTDGQINVQDRGNSGTGHGWAGVNQVFWNCRAKEITLQNPYVSGKNYAIGVIADKRINTKLGDRPDGEWEGQNKEGLQPSSLYLAQLNARKKLK</sequence>
<reference evidence="2 3" key="1">
    <citation type="submission" date="2019-08" db="EMBL/GenBank/DDBJ databases">
        <title>Pedobacter sp. nov., isolated from Han river, South Korea.</title>
        <authorList>
            <person name="Lee D.-H."/>
            <person name="Kim Y.-S."/>
            <person name="Hwang E.-M."/>
            <person name="Le Tran T.C."/>
            <person name="Cha C.-J."/>
        </authorList>
    </citation>
    <scope>NUCLEOTIDE SEQUENCE [LARGE SCALE GENOMIC DNA]</scope>
    <source>
        <strain evidence="2 3">CJ43</strain>
    </source>
</reference>
<evidence type="ECO:0008006" key="4">
    <source>
        <dbReference type="Google" id="ProtNLM"/>
    </source>
</evidence>
<proteinExistence type="predicted"/>
<name>A0A5C0VKS0_9SPHI</name>
<dbReference type="KEGG" id="pej:FYC62_16380"/>
<protein>
    <recommendedName>
        <fullName evidence="4">Pectate lyase</fullName>
    </recommendedName>
</protein>
<keyword evidence="1" id="KW-0732">Signal</keyword>
<organism evidence="2 3">
    <name type="scientific">Pedobacter aquae</name>
    <dbReference type="NCBI Taxonomy" id="2605747"/>
    <lineage>
        <taxon>Bacteria</taxon>
        <taxon>Pseudomonadati</taxon>
        <taxon>Bacteroidota</taxon>
        <taxon>Sphingobacteriia</taxon>
        <taxon>Sphingobacteriales</taxon>
        <taxon>Sphingobacteriaceae</taxon>
        <taxon>Pedobacter</taxon>
    </lineage>
</organism>
<evidence type="ECO:0000313" key="2">
    <source>
        <dbReference type="EMBL" id="QEK53076.1"/>
    </source>
</evidence>